<name>A0A318Y670_9FIRM</name>
<keyword evidence="5" id="KW-0136">Cellulose degradation</keyword>
<reference evidence="11 12" key="1">
    <citation type="submission" date="2018-06" db="EMBL/GenBank/DDBJ databases">
        <title>Genomic Encyclopedia of Type Strains, Phase I: the one thousand microbial genomes (KMG-I) project.</title>
        <authorList>
            <person name="Kyrpides N."/>
        </authorList>
    </citation>
    <scope>NUCLEOTIDE SEQUENCE [LARGE SCALE GENOMIC DNA]</scope>
    <source>
        <strain evidence="11 12">DSM 19573</strain>
    </source>
</reference>
<accession>A0A318Y670</accession>
<evidence type="ECO:0000256" key="8">
    <source>
        <dbReference type="ARBA" id="ARBA00023326"/>
    </source>
</evidence>
<dbReference type="GO" id="GO:0030245">
    <property type="term" value="P:cellulose catabolic process"/>
    <property type="evidence" value="ECO:0007669"/>
    <property type="project" value="UniProtKB-KW"/>
</dbReference>
<keyword evidence="7" id="KW-0326">Glycosidase</keyword>
<dbReference type="Pfam" id="PF00404">
    <property type="entry name" value="Dockerin_1"/>
    <property type="match status" value="1"/>
</dbReference>
<dbReference type="Pfam" id="PF19527">
    <property type="entry name" value="DUF6055"/>
    <property type="match status" value="1"/>
</dbReference>
<dbReference type="SUPFAM" id="SSF49899">
    <property type="entry name" value="Concanavalin A-like lectins/glucanases"/>
    <property type="match status" value="1"/>
</dbReference>
<evidence type="ECO:0000256" key="4">
    <source>
        <dbReference type="ARBA" id="ARBA00022801"/>
    </source>
</evidence>
<evidence type="ECO:0000256" key="2">
    <source>
        <dbReference type="ARBA" id="ARBA00012601"/>
    </source>
</evidence>
<keyword evidence="3 9" id="KW-0732">Signal</keyword>
<feature type="signal peptide" evidence="9">
    <location>
        <begin position="1"/>
        <end position="24"/>
    </location>
</feature>
<dbReference type="InterPro" id="IPR016134">
    <property type="entry name" value="Dockerin_dom"/>
</dbReference>
<dbReference type="CDD" id="cd14256">
    <property type="entry name" value="Dockerin_I"/>
    <property type="match status" value="1"/>
</dbReference>
<proteinExistence type="predicted"/>
<evidence type="ECO:0000256" key="5">
    <source>
        <dbReference type="ARBA" id="ARBA00023001"/>
    </source>
</evidence>
<dbReference type="InterPro" id="IPR036439">
    <property type="entry name" value="Dockerin_dom_sf"/>
</dbReference>
<dbReference type="SUPFAM" id="SSF51161">
    <property type="entry name" value="Trimeric LpxA-like enzymes"/>
    <property type="match status" value="1"/>
</dbReference>
<organism evidence="11 12">
    <name type="scientific">Ruminiclostridium sufflavum DSM 19573</name>
    <dbReference type="NCBI Taxonomy" id="1121337"/>
    <lineage>
        <taxon>Bacteria</taxon>
        <taxon>Bacillati</taxon>
        <taxon>Bacillota</taxon>
        <taxon>Clostridia</taxon>
        <taxon>Eubacteriales</taxon>
        <taxon>Oscillospiraceae</taxon>
        <taxon>Ruminiclostridium</taxon>
    </lineage>
</organism>
<evidence type="ECO:0000256" key="9">
    <source>
        <dbReference type="SAM" id="SignalP"/>
    </source>
</evidence>
<protein>
    <recommendedName>
        <fullName evidence="2">cellulase</fullName>
        <ecNumber evidence="2">3.2.1.4</ecNumber>
    </recommendedName>
</protein>
<evidence type="ECO:0000256" key="6">
    <source>
        <dbReference type="ARBA" id="ARBA00023277"/>
    </source>
</evidence>
<evidence type="ECO:0000313" key="12">
    <source>
        <dbReference type="Proteomes" id="UP000248132"/>
    </source>
</evidence>
<dbReference type="InterPro" id="IPR018247">
    <property type="entry name" value="EF_Hand_1_Ca_BS"/>
</dbReference>
<dbReference type="PROSITE" id="PS00018">
    <property type="entry name" value="EF_HAND_1"/>
    <property type="match status" value="2"/>
</dbReference>
<dbReference type="EC" id="3.2.1.4" evidence="2"/>
<dbReference type="SUPFAM" id="SSF63446">
    <property type="entry name" value="Type I dockerin domain"/>
    <property type="match status" value="1"/>
</dbReference>
<feature type="chain" id="PRO_5038354417" description="cellulase" evidence="9">
    <location>
        <begin position="25"/>
        <end position="958"/>
    </location>
</feature>
<dbReference type="RefSeq" id="WP_110462057.1">
    <property type="nucleotide sequence ID" value="NZ_QKMR01000010.1"/>
</dbReference>
<evidence type="ECO:0000313" key="11">
    <source>
        <dbReference type="EMBL" id="PYG87521.1"/>
    </source>
</evidence>
<gene>
    <name evidence="11" type="ORF">LY28_01889</name>
</gene>
<dbReference type="InterPro" id="IPR011004">
    <property type="entry name" value="Trimer_LpxA-like_sf"/>
</dbReference>
<dbReference type="GO" id="GO:0008810">
    <property type="term" value="F:cellulase activity"/>
    <property type="evidence" value="ECO:0007669"/>
    <property type="project" value="UniProtKB-EC"/>
</dbReference>
<dbReference type="AlphaFoldDB" id="A0A318Y670"/>
<sequence length="958" mass="103804">MKNSNKLWLKASAILLSAAVTITAVPFMQSGAYAAAGYYTRGVNNGSYEVSSTQYNSFESEHFQFLWGNSGNASKVNTAFLEGNAKILEDCWNIYVNNLKMNEPCTSATFTNDSKKYKVNVVIMGTGITGYESGWAYAGMDNLGYPYLMCDVGAMSYNPVTWVTPHEFGHVMHFAQGKNSWGENGYLGPWYEAVANWFREQYLFSDKYTTDTEYATDLSAYYLRQTSLMACNGRAYYEAWPILQYLEDNPDNLNGYGAGFVAKMLNNGTKTASIYDLIENLNSNEELSDTIGYFASRMATLDLKNKKRYKNKLNQMLNDSSLYWQQFYTMPDKVNGSVNTYQVPSERAPQATGYNIIPLEANISAGNSAAVSVKLKGLTSAEGAGWRARIAVESTGGVTRYSDLFSEGDTGEITVYSGEKAYLSVAATPAKDTIVNCGIGSWEERYSEVKIPFDSKTQYPYEIELTNAAPQRRVVSTSGIKGAYHSNGGGFVASTASVAASVYVGPDAKVLGNAVISGNARIEDHAVVKGRAKISGNATLCGYAIVDGTASISNNAYIGDTAIVAGEASVSGNAKVLESAFVFGWYQVKDNAVIKGMSLCMGGYTENGVNHIGQAAGQAIGYGDFFEDMTYTITGGSFAGYESVDASTRFKVPYATANNSAYSRSYTDGLYAKYDFDNDKFNIVNDTCASTDGFAKGSPLWAGSLNGRSGVITFDGNDQYAVLDSSLSYFDDMQLNLSTYWEGGTAGQKLFYFGNDKKYMYFTPENSNGKAQFVICDNAKEYTVTANAALPVKAWTDVTITFSGNVTLMTVNDKTYGTEIIGINPDDIAVKDMLEGKSNYLARGFSGNFYKGSVDYFRVSFKNAEGISVSGYTEAGAVAAPGSAEQNQTAYLSGDIDGSGAVDAIDFALLKKYLLGNIASFEYQYGLKAADVNGDGSINALDFAKLKMYLMGSIESLS</sequence>
<dbReference type="Gene3D" id="1.10.1330.10">
    <property type="entry name" value="Dockerin domain"/>
    <property type="match status" value="1"/>
</dbReference>
<keyword evidence="12" id="KW-1185">Reference proteome</keyword>
<dbReference type="InterPro" id="IPR002105">
    <property type="entry name" value="Dockerin_1_rpt"/>
</dbReference>
<evidence type="ECO:0000259" key="10">
    <source>
        <dbReference type="PROSITE" id="PS51766"/>
    </source>
</evidence>
<evidence type="ECO:0000256" key="7">
    <source>
        <dbReference type="ARBA" id="ARBA00023295"/>
    </source>
</evidence>
<keyword evidence="4" id="KW-0378">Hydrolase</keyword>
<dbReference type="EMBL" id="QKMR01000010">
    <property type="protein sequence ID" value="PYG87521.1"/>
    <property type="molecule type" value="Genomic_DNA"/>
</dbReference>
<dbReference type="OrthoDB" id="6428915at2"/>
<evidence type="ECO:0000256" key="3">
    <source>
        <dbReference type="ARBA" id="ARBA00022729"/>
    </source>
</evidence>
<keyword evidence="8" id="KW-0624">Polysaccharide degradation</keyword>
<dbReference type="InterPro" id="IPR045690">
    <property type="entry name" value="DUF6055"/>
</dbReference>
<dbReference type="InterPro" id="IPR013320">
    <property type="entry name" value="ConA-like_dom_sf"/>
</dbReference>
<dbReference type="PROSITE" id="PS51766">
    <property type="entry name" value="DOCKERIN"/>
    <property type="match status" value="1"/>
</dbReference>
<keyword evidence="6" id="KW-0119">Carbohydrate metabolism</keyword>
<dbReference type="Proteomes" id="UP000248132">
    <property type="component" value="Unassembled WGS sequence"/>
</dbReference>
<feature type="domain" description="Dockerin" evidence="10">
    <location>
        <begin position="889"/>
        <end position="958"/>
    </location>
</feature>
<evidence type="ECO:0000256" key="1">
    <source>
        <dbReference type="ARBA" id="ARBA00000966"/>
    </source>
</evidence>
<dbReference type="Gene3D" id="2.160.10.10">
    <property type="entry name" value="Hexapeptide repeat proteins"/>
    <property type="match status" value="1"/>
</dbReference>
<comment type="catalytic activity">
    <reaction evidence="1">
        <text>Endohydrolysis of (1-&gt;4)-beta-D-glucosidic linkages in cellulose, lichenin and cereal beta-D-glucans.</text>
        <dbReference type="EC" id="3.2.1.4"/>
    </reaction>
</comment>
<comment type="caution">
    <text evidence="11">The sequence shown here is derived from an EMBL/GenBank/DDBJ whole genome shotgun (WGS) entry which is preliminary data.</text>
</comment>